<feature type="domain" description="Protein-glutamine gamma-glutamyltransferase-like C-terminal" evidence="3">
    <location>
        <begin position="232"/>
        <end position="302"/>
    </location>
</feature>
<keyword evidence="2" id="KW-1133">Transmembrane helix</keyword>
<protein>
    <recommendedName>
        <fullName evidence="3">Protein-glutamine gamma-glutamyltransferase-like C-terminal domain-containing protein</fullName>
    </recommendedName>
</protein>
<keyword evidence="2" id="KW-0812">Transmembrane</keyword>
<keyword evidence="2" id="KW-0472">Membrane</keyword>
<evidence type="ECO:0000259" key="3">
    <source>
        <dbReference type="Pfam" id="PF13559"/>
    </source>
</evidence>
<accession>A0A5S9QXE1</accession>
<evidence type="ECO:0000313" key="4">
    <source>
        <dbReference type="EMBL" id="CAA0124759.1"/>
    </source>
</evidence>
<dbReference type="RefSeq" id="WP_159231900.1">
    <property type="nucleotide sequence ID" value="NZ_CACSIP010000023.1"/>
</dbReference>
<sequence>MPSDTKAVARTGAAIVLVLLAILALRGHLPGSEIATEPAEPTPDGPGNVIAVLAMLGVSIAIIAISIAAQSRRRPAAPGAGQPRGYRSERVGPRWRLLVIAAAGLLVWLLLVLLLTRWGAGLTVGELPDPDPGATEEAGSVDAAPPEGRRDGGGDDVFGYLAAATVALLVLAVIATVLGRRRIRTPATELAAPEEGPHTVRPAGPDLARATELGLAEIGDRSRDPREAIIACYSAMERELEKSPGTTPQLSDTPSEVLARAVTRLALHADHAAELVDLFEEARFSPHVMNEGHRAAAVRALRLVQQELPVP</sequence>
<keyword evidence="5" id="KW-1185">Reference proteome</keyword>
<dbReference type="InterPro" id="IPR025403">
    <property type="entry name" value="TgpA-like_C"/>
</dbReference>
<dbReference type="Pfam" id="PF13559">
    <property type="entry name" value="DUF4129"/>
    <property type="match status" value="1"/>
</dbReference>
<evidence type="ECO:0000256" key="1">
    <source>
        <dbReference type="SAM" id="MobiDB-lite"/>
    </source>
</evidence>
<dbReference type="EMBL" id="CACSIP010000023">
    <property type="protein sequence ID" value="CAA0124759.1"/>
    <property type="molecule type" value="Genomic_DNA"/>
</dbReference>
<feature type="region of interest" description="Disordered" evidence="1">
    <location>
        <begin position="127"/>
        <end position="149"/>
    </location>
</feature>
<dbReference type="OrthoDB" id="4571933at2"/>
<reference evidence="4 5" key="1">
    <citation type="submission" date="2019-11" db="EMBL/GenBank/DDBJ databases">
        <authorList>
            <person name="Holert J."/>
        </authorList>
    </citation>
    <scope>NUCLEOTIDE SEQUENCE [LARGE SCALE GENOMIC DNA]</scope>
    <source>
        <strain evidence="4">BC8_1</strain>
    </source>
</reference>
<gene>
    <name evidence="4" type="ORF">AELLOGFF_01119</name>
</gene>
<evidence type="ECO:0000313" key="5">
    <source>
        <dbReference type="Proteomes" id="UP000430146"/>
    </source>
</evidence>
<evidence type="ECO:0000256" key="2">
    <source>
        <dbReference type="SAM" id="Phobius"/>
    </source>
</evidence>
<proteinExistence type="predicted"/>
<organism evidence="4 5">
    <name type="scientific">Mycolicibacterium vanbaalenii</name>
    <name type="common">Mycobacterium vanbaalenii</name>
    <dbReference type="NCBI Taxonomy" id="110539"/>
    <lineage>
        <taxon>Bacteria</taxon>
        <taxon>Bacillati</taxon>
        <taxon>Actinomycetota</taxon>
        <taxon>Actinomycetes</taxon>
        <taxon>Mycobacteriales</taxon>
        <taxon>Mycobacteriaceae</taxon>
        <taxon>Mycolicibacterium</taxon>
    </lineage>
</organism>
<feature type="transmembrane region" description="Helical" evidence="2">
    <location>
        <begin position="157"/>
        <end position="178"/>
    </location>
</feature>
<dbReference type="AlphaFoldDB" id="A0A5S9QXE1"/>
<dbReference type="Proteomes" id="UP000430146">
    <property type="component" value="Unassembled WGS sequence"/>
</dbReference>
<feature type="transmembrane region" description="Helical" evidence="2">
    <location>
        <begin position="49"/>
        <end position="69"/>
    </location>
</feature>
<feature type="transmembrane region" description="Helical" evidence="2">
    <location>
        <begin position="97"/>
        <end position="120"/>
    </location>
</feature>
<feature type="transmembrane region" description="Helical" evidence="2">
    <location>
        <begin position="7"/>
        <end position="29"/>
    </location>
</feature>
<name>A0A5S9QXE1_MYCVN</name>